<accession>A0A3T0E766</accession>
<keyword evidence="2 4" id="KW-0378">Hydrolase</keyword>
<dbReference type="GO" id="GO:0004806">
    <property type="term" value="F:triacylglycerol lipase activity"/>
    <property type="evidence" value="ECO:0007669"/>
    <property type="project" value="TreeGrafter"/>
</dbReference>
<comment type="similarity">
    <text evidence="1">Belongs to the 'GDXG' lipolytic enzyme family.</text>
</comment>
<dbReference type="Pfam" id="PF07859">
    <property type="entry name" value="Abhydrolase_3"/>
    <property type="match status" value="1"/>
</dbReference>
<sequence>MTIETIPARKGLRLRSLLGRRMARKAGRSSLSPATSAEHARARMDKAGRQLPMPKGVEVARTEVGGCDALAFAPENARKGVLIYLHGGGYSRGSALSHRALVARMAKAFGLNAVSVNYRMAPEHPCPAAIEDAVAAIEAVMETEKGPVILSGDSAGGGLALSATIRLRDAGKRIPDALYLLSPWTDLSMSGESLAAKAMRDPMLNPGYLGAGGELYLGGRPGTDPEASPLFAEMNGLPPTLIQVGSDEILLSDSTRLAEKLEAAGVPVDCEIWEGMWHDFQIFSPLIPEADWAIDRARVWVELQLA</sequence>
<gene>
    <name evidence="4" type="ORF">X907_0626</name>
</gene>
<dbReference type="PROSITE" id="PS01174">
    <property type="entry name" value="LIPASE_GDXG_SER"/>
    <property type="match status" value="1"/>
</dbReference>
<evidence type="ECO:0000256" key="1">
    <source>
        <dbReference type="ARBA" id="ARBA00010515"/>
    </source>
</evidence>
<evidence type="ECO:0000256" key="2">
    <source>
        <dbReference type="ARBA" id="ARBA00022801"/>
    </source>
</evidence>
<dbReference type="PROSITE" id="PS01173">
    <property type="entry name" value="LIPASE_GDXG_HIS"/>
    <property type="match status" value="1"/>
</dbReference>
<dbReference type="PANTHER" id="PTHR48081:SF30">
    <property type="entry name" value="ACETYL-HYDROLASE LIPR-RELATED"/>
    <property type="match status" value="1"/>
</dbReference>
<dbReference type="SUPFAM" id="SSF53474">
    <property type="entry name" value="alpha/beta-Hydrolases"/>
    <property type="match status" value="1"/>
</dbReference>
<feature type="region of interest" description="Disordered" evidence="3">
    <location>
        <begin position="25"/>
        <end position="47"/>
    </location>
</feature>
<dbReference type="RefSeq" id="WP_127565585.1">
    <property type="nucleotide sequence ID" value="NZ_BMFB01000002.1"/>
</dbReference>
<organism evidence="4 5">
    <name type="scientific">Glycocaulis alkaliphilus</name>
    <dbReference type="NCBI Taxonomy" id="1434191"/>
    <lineage>
        <taxon>Bacteria</taxon>
        <taxon>Pseudomonadati</taxon>
        <taxon>Pseudomonadota</taxon>
        <taxon>Alphaproteobacteria</taxon>
        <taxon>Maricaulales</taxon>
        <taxon>Maricaulaceae</taxon>
        <taxon>Glycocaulis</taxon>
    </lineage>
</organism>
<dbReference type="InterPro" id="IPR050300">
    <property type="entry name" value="GDXG_lipolytic_enzyme"/>
</dbReference>
<dbReference type="InterPro" id="IPR013094">
    <property type="entry name" value="AB_hydrolase_3"/>
</dbReference>
<feature type="compositionally biased region" description="Basic and acidic residues" evidence="3">
    <location>
        <begin position="38"/>
        <end position="47"/>
    </location>
</feature>
<protein>
    <submittedName>
        <fullName evidence="4">Alpha/beta hydrolase fold-3 domain protein</fullName>
    </submittedName>
</protein>
<reference evidence="4 5" key="1">
    <citation type="submission" date="2016-12" db="EMBL/GenBank/DDBJ databases">
        <title>The genome of dimorphic prosthecate Glycocaulis alkaliphilus 6b-8t, isolated from crude oil dictates its adaptability in petroleum environments.</title>
        <authorList>
            <person name="Wu X.-L."/>
            <person name="Geng S."/>
        </authorList>
    </citation>
    <scope>NUCLEOTIDE SEQUENCE [LARGE SCALE GENOMIC DNA]</scope>
    <source>
        <strain evidence="4 5">6B-8</strain>
    </source>
</reference>
<keyword evidence="5" id="KW-1185">Reference proteome</keyword>
<evidence type="ECO:0000313" key="4">
    <source>
        <dbReference type="EMBL" id="AZU03172.1"/>
    </source>
</evidence>
<dbReference type="EMBL" id="CP018911">
    <property type="protein sequence ID" value="AZU03172.1"/>
    <property type="molecule type" value="Genomic_DNA"/>
</dbReference>
<dbReference type="InterPro" id="IPR029058">
    <property type="entry name" value="AB_hydrolase_fold"/>
</dbReference>
<dbReference type="PANTHER" id="PTHR48081">
    <property type="entry name" value="AB HYDROLASE SUPERFAMILY PROTEIN C4A8.06C"/>
    <property type="match status" value="1"/>
</dbReference>
<evidence type="ECO:0000313" key="5">
    <source>
        <dbReference type="Proteomes" id="UP000286954"/>
    </source>
</evidence>
<dbReference type="InterPro" id="IPR033140">
    <property type="entry name" value="Lipase_GDXG_put_SER_AS"/>
</dbReference>
<dbReference type="InterPro" id="IPR002168">
    <property type="entry name" value="Lipase_GDXG_HIS_AS"/>
</dbReference>
<evidence type="ECO:0000256" key="3">
    <source>
        <dbReference type="SAM" id="MobiDB-lite"/>
    </source>
</evidence>
<dbReference type="OrthoDB" id="9806180at2"/>
<dbReference type="Proteomes" id="UP000286954">
    <property type="component" value="Chromosome"/>
</dbReference>
<name>A0A3T0E766_9PROT</name>
<dbReference type="Gene3D" id="3.40.50.1820">
    <property type="entry name" value="alpha/beta hydrolase"/>
    <property type="match status" value="1"/>
</dbReference>
<dbReference type="AlphaFoldDB" id="A0A3T0E766"/>
<dbReference type="KEGG" id="gak:X907_0626"/>
<proteinExistence type="inferred from homology"/>